<evidence type="ECO:0000313" key="3">
    <source>
        <dbReference type="Proteomes" id="UP000612055"/>
    </source>
</evidence>
<feature type="region of interest" description="Disordered" evidence="1">
    <location>
        <begin position="98"/>
        <end position="117"/>
    </location>
</feature>
<feature type="compositionally biased region" description="Low complexity" evidence="1">
    <location>
        <begin position="54"/>
        <end position="71"/>
    </location>
</feature>
<gene>
    <name evidence="2" type="ORF">HYH03_013286</name>
</gene>
<reference evidence="2" key="1">
    <citation type="journal article" date="2020" name="bioRxiv">
        <title>Comparative genomics of Chlamydomonas.</title>
        <authorList>
            <person name="Craig R.J."/>
            <person name="Hasan A.R."/>
            <person name="Ness R.W."/>
            <person name="Keightley P.D."/>
        </authorList>
    </citation>
    <scope>NUCLEOTIDE SEQUENCE</scope>
    <source>
        <strain evidence="2">CCAP 11/70</strain>
    </source>
</reference>
<dbReference type="Proteomes" id="UP000612055">
    <property type="component" value="Unassembled WGS sequence"/>
</dbReference>
<name>A0A836BT36_9CHLO</name>
<organism evidence="2 3">
    <name type="scientific">Edaphochlamys debaryana</name>
    <dbReference type="NCBI Taxonomy" id="47281"/>
    <lineage>
        <taxon>Eukaryota</taxon>
        <taxon>Viridiplantae</taxon>
        <taxon>Chlorophyta</taxon>
        <taxon>core chlorophytes</taxon>
        <taxon>Chlorophyceae</taxon>
        <taxon>CS clade</taxon>
        <taxon>Chlamydomonadales</taxon>
        <taxon>Chlamydomonadales incertae sedis</taxon>
        <taxon>Edaphochlamys</taxon>
    </lineage>
</organism>
<evidence type="ECO:0000313" key="2">
    <source>
        <dbReference type="EMBL" id="KAG2488141.1"/>
    </source>
</evidence>
<feature type="compositionally biased region" description="Gly residues" evidence="1">
    <location>
        <begin position="139"/>
        <end position="158"/>
    </location>
</feature>
<sequence length="217" mass="20745">MLSSAAQRGLPRALCCGAQPHLSLSAVASAALGGGGGLRALAAAAAGSGGSGGPDAAAGSSRRQPSADELAGEAEAVLAGDPNVLTPDAAHRVLEQQTVDPSAVAPELRPGGAASRLQSDVAGAVDVRARASPPLPGTTTGGGGGRAGGGELGGGGGGGEDRATGEGAGVVPEAMSAREMEARVDEVAARGSTEEADIAAEGPAASDPRTHQAPWEH</sequence>
<protein>
    <submittedName>
        <fullName evidence="2">Uncharacterized protein</fullName>
    </submittedName>
</protein>
<evidence type="ECO:0000256" key="1">
    <source>
        <dbReference type="SAM" id="MobiDB-lite"/>
    </source>
</evidence>
<dbReference type="AlphaFoldDB" id="A0A836BT36"/>
<feature type="compositionally biased region" description="Basic and acidic residues" evidence="1">
    <location>
        <begin position="176"/>
        <end position="188"/>
    </location>
</feature>
<feature type="region of interest" description="Disordered" evidence="1">
    <location>
        <begin position="45"/>
        <end position="71"/>
    </location>
</feature>
<keyword evidence="3" id="KW-1185">Reference proteome</keyword>
<dbReference type="EMBL" id="JAEHOE010000087">
    <property type="protein sequence ID" value="KAG2488141.1"/>
    <property type="molecule type" value="Genomic_DNA"/>
</dbReference>
<comment type="caution">
    <text evidence="2">The sequence shown here is derived from an EMBL/GenBank/DDBJ whole genome shotgun (WGS) entry which is preliminary data.</text>
</comment>
<proteinExistence type="predicted"/>
<feature type="compositionally biased region" description="Basic and acidic residues" evidence="1">
    <location>
        <begin position="208"/>
        <end position="217"/>
    </location>
</feature>
<feature type="region of interest" description="Disordered" evidence="1">
    <location>
        <begin position="128"/>
        <end position="217"/>
    </location>
</feature>
<accession>A0A836BT36</accession>